<dbReference type="KEGG" id="manr:MPAN_001440"/>
<dbReference type="RefSeq" id="WP_176239121.1">
    <property type="nucleotide sequence ID" value="NZ_AP024412.1"/>
</dbReference>
<dbReference type="AlphaFoldDB" id="A0A7U9XVF8"/>
<name>A0A7U9XVF8_9MOLU</name>
<dbReference type="EMBL" id="AP024412">
    <property type="protein sequence ID" value="BCR35251.1"/>
    <property type="molecule type" value="Genomic_DNA"/>
</dbReference>
<gene>
    <name evidence="1" type="ORF">MPAN_001440</name>
</gene>
<accession>A0A7U9XVF8</accession>
<keyword evidence="2" id="KW-1185">Reference proteome</keyword>
<sequence length="185" mass="20829">MKKILLALLSIISFITLTNCGSVFRVFNDEDLDVMAQSDYGFTSVLFFKIVDSETAIELTGDSYNNSGVIYGVKDDAYAMIFMPKLASKEEFLIDYEPIYDVVEIYQMLNVLENETGDLLFNDPSGDYGGLSISVTPYESIANAFPSLVFDSPIFFIITTDQMVFNVGRIENNYVVFDQDLKKLN</sequence>
<evidence type="ECO:0000313" key="1">
    <source>
        <dbReference type="EMBL" id="BCR35251.1"/>
    </source>
</evidence>
<protein>
    <submittedName>
        <fullName evidence="1">Uncharacterized protein</fullName>
    </submittedName>
</protein>
<organism evidence="1 2">
    <name type="scientific">Mariniplasma anaerobium</name>
    <dbReference type="NCBI Taxonomy" id="2735436"/>
    <lineage>
        <taxon>Bacteria</taxon>
        <taxon>Bacillati</taxon>
        <taxon>Mycoplasmatota</taxon>
        <taxon>Mollicutes</taxon>
        <taxon>Acholeplasmatales</taxon>
        <taxon>Acholeplasmataceae</taxon>
        <taxon>Mariniplasma</taxon>
    </lineage>
</organism>
<proteinExistence type="predicted"/>
<dbReference type="Proteomes" id="UP000620133">
    <property type="component" value="Chromosome"/>
</dbReference>
<reference evidence="1" key="1">
    <citation type="submission" date="2021-01" db="EMBL/GenBank/DDBJ databases">
        <title>Draft genome sequence of Acholeplasmataceae bacterium strain Mahy22.</title>
        <authorList>
            <person name="Watanabe M."/>
            <person name="Kojima H."/>
            <person name="Fukui M."/>
        </authorList>
    </citation>
    <scope>NUCLEOTIDE SEQUENCE</scope>
    <source>
        <strain evidence="1">Mahy22</strain>
    </source>
</reference>
<evidence type="ECO:0000313" key="2">
    <source>
        <dbReference type="Proteomes" id="UP000620133"/>
    </source>
</evidence>